<dbReference type="PANTHER" id="PTHR35007:SF4">
    <property type="entry name" value="CONSERVED TRANSMEMBRANE PROTEIN-RELATED"/>
    <property type="match status" value="1"/>
</dbReference>
<reference evidence="8 9" key="1">
    <citation type="submission" date="2016-10" db="EMBL/GenBank/DDBJ databases">
        <title>Evaluation of Human, Veterinary and Environmental Mycobacterium chelonae Isolates by Core Genome Phylogenomic Analysis, Targeted Gene Comparison, and Anti-microbial Susceptibility Patterns: A Tale of Mistaken Identities.</title>
        <authorList>
            <person name="Fogelson S.B."/>
            <person name="Camus A.C."/>
            <person name="Lorenz W."/>
            <person name="Vasireddy R."/>
            <person name="Vasireddy S."/>
            <person name="Smith T."/>
            <person name="Brown-Elliott B.A."/>
            <person name="Wallace R.J.Jr."/>
            <person name="Hasan N.A."/>
            <person name="Reischl U."/>
            <person name="Sanchez S."/>
        </authorList>
    </citation>
    <scope>NUCLEOTIDE SEQUENCE [LARGE SCALE GENOMIC DNA]</scope>
    <source>
        <strain evidence="8 9">1559</strain>
    </source>
</reference>
<name>A0A1S1L7C8_9MYCO</name>
<keyword evidence="2" id="KW-1003">Cell membrane</keyword>
<feature type="domain" description="Type II secretion system protein GspF" evidence="7">
    <location>
        <begin position="93"/>
        <end position="211"/>
    </location>
</feature>
<comment type="caution">
    <text evidence="8">The sequence shown here is derived from an EMBL/GenBank/DDBJ whole genome shotgun (WGS) entry which is preliminary data.</text>
</comment>
<dbReference type="AlphaFoldDB" id="A0A1S1L7C8"/>
<accession>A0A1S1L7C8</accession>
<keyword evidence="5 6" id="KW-0472">Membrane</keyword>
<evidence type="ECO:0000313" key="8">
    <source>
        <dbReference type="EMBL" id="OHU20852.1"/>
    </source>
</evidence>
<feature type="transmembrane region" description="Helical" evidence="6">
    <location>
        <begin position="45"/>
        <end position="70"/>
    </location>
</feature>
<dbReference type="Pfam" id="PF00482">
    <property type="entry name" value="T2SSF"/>
    <property type="match status" value="1"/>
</dbReference>
<feature type="transmembrane region" description="Helical" evidence="6">
    <location>
        <begin position="198"/>
        <end position="217"/>
    </location>
</feature>
<dbReference type="STRING" id="948102.BKG76_08865"/>
<gene>
    <name evidence="8" type="ORF">BKG76_08865</name>
</gene>
<dbReference type="RefSeq" id="WP_070937327.1">
    <property type="nucleotide sequence ID" value="NZ_MLIK01000019.1"/>
</dbReference>
<keyword evidence="3 6" id="KW-0812">Transmembrane</keyword>
<evidence type="ECO:0000256" key="5">
    <source>
        <dbReference type="ARBA" id="ARBA00023136"/>
    </source>
</evidence>
<dbReference type="Proteomes" id="UP000179616">
    <property type="component" value="Unassembled WGS sequence"/>
</dbReference>
<keyword evidence="4 6" id="KW-1133">Transmembrane helix</keyword>
<evidence type="ECO:0000313" key="9">
    <source>
        <dbReference type="Proteomes" id="UP000179616"/>
    </source>
</evidence>
<protein>
    <recommendedName>
        <fullName evidence="7">Type II secretion system protein GspF domain-containing protein</fullName>
    </recommendedName>
</protein>
<dbReference type="GO" id="GO:0005886">
    <property type="term" value="C:plasma membrane"/>
    <property type="evidence" value="ECO:0007669"/>
    <property type="project" value="UniProtKB-SubCell"/>
</dbReference>
<evidence type="ECO:0000259" key="7">
    <source>
        <dbReference type="Pfam" id="PF00482"/>
    </source>
</evidence>
<feature type="transmembrane region" description="Helical" evidence="6">
    <location>
        <begin position="229"/>
        <end position="249"/>
    </location>
</feature>
<evidence type="ECO:0000256" key="3">
    <source>
        <dbReference type="ARBA" id="ARBA00022692"/>
    </source>
</evidence>
<dbReference type="EMBL" id="MLIK01000019">
    <property type="protein sequence ID" value="OHU20852.1"/>
    <property type="molecule type" value="Genomic_DNA"/>
</dbReference>
<sequence>MTTEALLLLSAALLIAPQRRSRPGRGGKSPMRWNWKLVATPLGGLVLAALWLLPLSVVTAVGVVVATMGVRWRRRRRSILGSEELASTESGLDVIVGELRVGAHPVRAFETAAAEVGGPVGEVFAAIAARARLGVNLDPAVPRAGPVVSQWDRISRGWTLAQRHGLAVADLLDACRTDLQEQQRFTARVNAGLAGPRATAAVLTGLPVAGIGLGQMIGAKPLSVLCSDGAGGALLVVGVMLACTGLLWCDGITGKALR</sequence>
<comment type="subcellular location">
    <subcellularLocation>
        <location evidence="1">Cell membrane</location>
        <topology evidence="1">Multi-pass membrane protein</topology>
    </subcellularLocation>
</comment>
<dbReference type="GeneID" id="57166916"/>
<evidence type="ECO:0000256" key="1">
    <source>
        <dbReference type="ARBA" id="ARBA00004651"/>
    </source>
</evidence>
<evidence type="ECO:0000256" key="4">
    <source>
        <dbReference type="ARBA" id="ARBA00022989"/>
    </source>
</evidence>
<evidence type="ECO:0000256" key="2">
    <source>
        <dbReference type="ARBA" id="ARBA00022475"/>
    </source>
</evidence>
<evidence type="ECO:0000256" key="6">
    <source>
        <dbReference type="SAM" id="Phobius"/>
    </source>
</evidence>
<proteinExistence type="predicted"/>
<dbReference type="InterPro" id="IPR018076">
    <property type="entry name" value="T2SS_GspF_dom"/>
</dbReference>
<dbReference type="PANTHER" id="PTHR35007">
    <property type="entry name" value="INTEGRAL MEMBRANE PROTEIN-RELATED"/>
    <property type="match status" value="1"/>
</dbReference>
<dbReference type="OrthoDB" id="3712305at2"/>
<organism evidence="8 9">
    <name type="scientific">Mycobacteroides franklinii</name>
    <dbReference type="NCBI Taxonomy" id="948102"/>
    <lineage>
        <taxon>Bacteria</taxon>
        <taxon>Bacillati</taxon>
        <taxon>Actinomycetota</taxon>
        <taxon>Actinomycetes</taxon>
        <taxon>Mycobacteriales</taxon>
        <taxon>Mycobacteriaceae</taxon>
        <taxon>Mycobacteroides</taxon>
    </lineage>
</organism>